<dbReference type="EMBL" id="JAATJH010000010">
    <property type="protein sequence ID" value="NJC28273.1"/>
    <property type="molecule type" value="Genomic_DNA"/>
</dbReference>
<name>A0ABX0XHE5_9BACT</name>
<sequence>MMTKKDWQILYKDLLSRYGKFSIHYSKFQNGKNETVRQDAKFEMESEMRYITRIVKDNQKLSAVIEKGTDEFSRFIVFDEFKDPQYFEFDMKEILQKIKSLIDD</sequence>
<proteinExistence type="predicted"/>
<evidence type="ECO:0000313" key="1">
    <source>
        <dbReference type="EMBL" id="NJC28273.1"/>
    </source>
</evidence>
<protein>
    <submittedName>
        <fullName evidence="1">Uncharacterized protein</fullName>
    </submittedName>
</protein>
<reference evidence="1 2" key="1">
    <citation type="submission" date="2020-03" db="EMBL/GenBank/DDBJ databases">
        <title>Genomic Encyclopedia of Type Strains, Phase IV (KMG-IV): sequencing the most valuable type-strain genomes for metagenomic binning, comparative biology and taxonomic classification.</title>
        <authorList>
            <person name="Goeker M."/>
        </authorList>
    </citation>
    <scope>NUCLEOTIDE SEQUENCE [LARGE SCALE GENOMIC DNA]</scope>
    <source>
        <strain evidence="1 2">DSM 105096</strain>
    </source>
</reference>
<comment type="caution">
    <text evidence="1">The sequence shown here is derived from an EMBL/GenBank/DDBJ whole genome shotgun (WGS) entry which is preliminary data.</text>
</comment>
<evidence type="ECO:0000313" key="2">
    <source>
        <dbReference type="Proteomes" id="UP000770785"/>
    </source>
</evidence>
<organism evidence="1 2">
    <name type="scientific">Neolewinella antarctica</name>
    <dbReference type="NCBI Taxonomy" id="442734"/>
    <lineage>
        <taxon>Bacteria</taxon>
        <taxon>Pseudomonadati</taxon>
        <taxon>Bacteroidota</taxon>
        <taxon>Saprospiria</taxon>
        <taxon>Saprospirales</taxon>
        <taxon>Lewinellaceae</taxon>
        <taxon>Neolewinella</taxon>
    </lineage>
</organism>
<gene>
    <name evidence="1" type="ORF">GGR27_003796</name>
</gene>
<keyword evidence="2" id="KW-1185">Reference proteome</keyword>
<dbReference type="RefSeq" id="WP_168040121.1">
    <property type="nucleotide sequence ID" value="NZ_JAATJH010000010.1"/>
</dbReference>
<accession>A0ABX0XHE5</accession>
<dbReference type="Proteomes" id="UP000770785">
    <property type="component" value="Unassembled WGS sequence"/>
</dbReference>